<keyword evidence="4" id="KW-1185">Reference proteome</keyword>
<accession>A0ABN4N5I1</accession>
<evidence type="ECO:0000256" key="2">
    <source>
        <dbReference type="SAM" id="Phobius"/>
    </source>
</evidence>
<evidence type="ECO:0000256" key="1">
    <source>
        <dbReference type="SAM" id="MobiDB-lite"/>
    </source>
</evidence>
<name>A0ABN4N5I1_9GAMM</name>
<keyword evidence="2" id="KW-1133">Transmembrane helix</keyword>
<gene>
    <name evidence="3" type="ORF">A3K91_2679</name>
</gene>
<evidence type="ECO:0000313" key="4">
    <source>
        <dbReference type="Proteomes" id="UP000076104"/>
    </source>
</evidence>
<dbReference type="EMBL" id="CP014945">
    <property type="protein sequence ID" value="AMT98246.1"/>
    <property type="molecule type" value="Genomic_DNA"/>
</dbReference>
<proteinExistence type="predicted"/>
<dbReference type="Proteomes" id="UP000076104">
    <property type="component" value="Chromosome"/>
</dbReference>
<sequence length="98" mass="10903">MQIKHLIIFSLVGIMALLAFNIINDYQREKDREMALSSTTSEQKTAHTLVSDTSNSNNIANKPLGEQPKAILDDATTKIDQAQQTDQARLAQMDDEAK</sequence>
<reference evidence="3 4" key="1">
    <citation type="submission" date="2016-03" db="EMBL/GenBank/DDBJ databases">
        <title>Genome sequencing of Psychrobacter alimentarius PAMC 27889.</title>
        <authorList>
            <person name="Lee J."/>
            <person name="Kim O.-S."/>
        </authorList>
    </citation>
    <scope>NUCLEOTIDE SEQUENCE [LARGE SCALE GENOMIC DNA]</scope>
    <source>
        <strain evidence="3 4">PAMC 27889</strain>
    </source>
</reference>
<evidence type="ECO:0000313" key="3">
    <source>
        <dbReference type="EMBL" id="AMT98246.1"/>
    </source>
</evidence>
<keyword evidence="2" id="KW-0812">Transmembrane</keyword>
<keyword evidence="2" id="KW-0472">Membrane</keyword>
<feature type="transmembrane region" description="Helical" evidence="2">
    <location>
        <begin position="6"/>
        <end position="24"/>
    </location>
</feature>
<feature type="compositionally biased region" description="Polar residues" evidence="1">
    <location>
        <begin position="36"/>
        <end position="60"/>
    </location>
</feature>
<feature type="region of interest" description="Disordered" evidence="1">
    <location>
        <begin position="31"/>
        <end position="67"/>
    </location>
</feature>
<dbReference type="GeneID" id="33058996"/>
<dbReference type="RefSeq" id="WP_062845722.1">
    <property type="nucleotide sequence ID" value="NZ_CP014945.1"/>
</dbReference>
<organism evidence="3 4">
    <name type="scientific">Psychrobacter alimentarius</name>
    <dbReference type="NCBI Taxonomy" id="261164"/>
    <lineage>
        <taxon>Bacteria</taxon>
        <taxon>Pseudomonadati</taxon>
        <taxon>Pseudomonadota</taxon>
        <taxon>Gammaproteobacteria</taxon>
        <taxon>Moraxellales</taxon>
        <taxon>Moraxellaceae</taxon>
        <taxon>Psychrobacter</taxon>
    </lineage>
</organism>
<protein>
    <submittedName>
        <fullName evidence="3">Uncharacterized protein</fullName>
    </submittedName>
</protein>